<feature type="region of interest" description="Disordered" evidence="1">
    <location>
        <begin position="126"/>
        <end position="166"/>
    </location>
</feature>
<feature type="domain" description="EF-hand" evidence="3">
    <location>
        <begin position="81"/>
        <end position="116"/>
    </location>
</feature>
<dbReference type="EMBL" id="CP117417">
    <property type="protein sequence ID" value="WCT77193.1"/>
    <property type="molecule type" value="Genomic_DNA"/>
</dbReference>
<keyword evidence="2" id="KW-0732">Signal</keyword>
<gene>
    <name evidence="4" type="ORF">PQ457_14940</name>
</gene>
<feature type="signal peptide" evidence="2">
    <location>
        <begin position="1"/>
        <end position="21"/>
    </location>
</feature>
<organism evidence="4 5">
    <name type="scientific">Novosphingobium humi</name>
    <dbReference type="NCBI Taxonomy" id="2282397"/>
    <lineage>
        <taxon>Bacteria</taxon>
        <taxon>Pseudomonadati</taxon>
        <taxon>Pseudomonadota</taxon>
        <taxon>Alphaproteobacteria</taxon>
        <taxon>Sphingomonadales</taxon>
        <taxon>Sphingomonadaceae</taxon>
        <taxon>Novosphingobium</taxon>
    </lineage>
</organism>
<dbReference type="Proteomes" id="UP001218231">
    <property type="component" value="Chromosome"/>
</dbReference>
<feature type="compositionally biased region" description="Gly residues" evidence="1">
    <location>
        <begin position="143"/>
        <end position="161"/>
    </location>
</feature>
<accession>A0ABY7TVD2</accession>
<dbReference type="PROSITE" id="PS50222">
    <property type="entry name" value="EF_HAND_2"/>
    <property type="match status" value="2"/>
</dbReference>
<evidence type="ECO:0000256" key="1">
    <source>
        <dbReference type="SAM" id="MobiDB-lite"/>
    </source>
</evidence>
<feature type="domain" description="EF-hand" evidence="3">
    <location>
        <begin position="192"/>
        <end position="227"/>
    </location>
</feature>
<dbReference type="InterPro" id="IPR011992">
    <property type="entry name" value="EF-hand-dom_pair"/>
</dbReference>
<dbReference type="InterPro" id="IPR018247">
    <property type="entry name" value="EF_Hand_1_Ca_BS"/>
</dbReference>
<dbReference type="SUPFAM" id="SSF47473">
    <property type="entry name" value="EF-hand"/>
    <property type="match status" value="1"/>
</dbReference>
<protein>
    <recommendedName>
        <fullName evidence="3">EF-hand domain-containing protein</fullName>
    </recommendedName>
</protein>
<dbReference type="SMART" id="SM00054">
    <property type="entry name" value="EFh"/>
    <property type="match status" value="3"/>
</dbReference>
<feature type="chain" id="PRO_5047470216" description="EF-hand domain-containing protein" evidence="2">
    <location>
        <begin position="22"/>
        <end position="262"/>
    </location>
</feature>
<name>A0ABY7TVD2_9SPHN</name>
<dbReference type="InterPro" id="IPR002048">
    <property type="entry name" value="EF_hand_dom"/>
</dbReference>
<dbReference type="RefSeq" id="WP_273617575.1">
    <property type="nucleotide sequence ID" value="NZ_CP117417.1"/>
</dbReference>
<evidence type="ECO:0000259" key="3">
    <source>
        <dbReference type="PROSITE" id="PS50222"/>
    </source>
</evidence>
<feature type="compositionally biased region" description="Gly residues" evidence="1">
    <location>
        <begin position="228"/>
        <end position="250"/>
    </location>
</feature>
<dbReference type="PROSITE" id="PS00018">
    <property type="entry name" value="EF_HAND_1"/>
    <property type="match status" value="1"/>
</dbReference>
<dbReference type="Gene3D" id="1.10.238.10">
    <property type="entry name" value="EF-hand"/>
    <property type="match status" value="3"/>
</dbReference>
<evidence type="ECO:0000256" key="2">
    <source>
        <dbReference type="SAM" id="SignalP"/>
    </source>
</evidence>
<evidence type="ECO:0000313" key="4">
    <source>
        <dbReference type="EMBL" id="WCT77193.1"/>
    </source>
</evidence>
<dbReference type="Pfam" id="PF13202">
    <property type="entry name" value="EF-hand_5"/>
    <property type="match status" value="3"/>
</dbReference>
<feature type="region of interest" description="Disordered" evidence="1">
    <location>
        <begin position="225"/>
        <end position="262"/>
    </location>
</feature>
<keyword evidence="5" id="KW-1185">Reference proteome</keyword>
<reference evidence="4 5" key="1">
    <citation type="submission" date="2023-02" db="EMBL/GenBank/DDBJ databases">
        <title>Genome sequence of Novosphingobium humi KACC 19094.</title>
        <authorList>
            <person name="Kim S."/>
            <person name="Heo J."/>
            <person name="Kwon S.-W."/>
        </authorList>
    </citation>
    <scope>NUCLEOTIDE SEQUENCE [LARGE SCALE GENOMIC DNA]</scope>
    <source>
        <strain evidence="4 5">KACC 19094</strain>
    </source>
</reference>
<evidence type="ECO:0000313" key="5">
    <source>
        <dbReference type="Proteomes" id="UP001218231"/>
    </source>
</evidence>
<proteinExistence type="predicted"/>
<sequence length="262" mass="27665">MRKLSIGLSAMALMAVSVAHAQAPAAAPATPPAGPHAMRPDMPPRAMPPMKDMTRAEAKAHAEKMFDMMDINHDGKLDKADREAREAKHFDAMDTNHDGQLSRQEFEAAHDRMREGMKHRMGAMGGDHDMPPPPPGGPEGAMDRGGMGPGNMGPGGPGMKGPRGHHRMGRGMMMGLMRQADPNHTGTVTKDAFVGAALKMFDSADANHDGKVTPEERRAAMKAHMGPNMGGRRGQGGMGQGGMGPGGMRQHGGHDMPPPAGQ</sequence>